<evidence type="ECO:0000313" key="10">
    <source>
        <dbReference type="EMBL" id="CAI2364890.1"/>
    </source>
</evidence>
<evidence type="ECO:0000256" key="4">
    <source>
        <dbReference type="ARBA" id="ARBA00022737"/>
    </source>
</evidence>
<dbReference type="EMBL" id="CAMPGE010006045">
    <property type="protein sequence ID" value="CAI2364890.1"/>
    <property type="molecule type" value="Genomic_DNA"/>
</dbReference>
<dbReference type="PROSITE" id="PS50294">
    <property type="entry name" value="WD_REPEATS_REGION"/>
    <property type="match status" value="2"/>
</dbReference>
<feature type="repeat" description="WD" evidence="7">
    <location>
        <begin position="386"/>
        <end position="430"/>
    </location>
</feature>
<dbReference type="PROSITE" id="PS50082">
    <property type="entry name" value="WD_REPEATS_2"/>
    <property type="match status" value="3"/>
</dbReference>
<evidence type="ECO:0000256" key="6">
    <source>
        <dbReference type="ARBA" id="ARBA00023306"/>
    </source>
</evidence>
<feature type="repeat" description="WD" evidence="7">
    <location>
        <begin position="343"/>
        <end position="384"/>
    </location>
</feature>
<keyword evidence="5" id="KW-0498">Mitosis</keyword>
<dbReference type="InterPro" id="IPR036322">
    <property type="entry name" value="WD40_repeat_dom_sf"/>
</dbReference>
<dbReference type="SUPFAM" id="SSF50978">
    <property type="entry name" value="WD40 repeat-like"/>
    <property type="match status" value="1"/>
</dbReference>
<dbReference type="GO" id="GO:0010997">
    <property type="term" value="F:anaphase-promoting complex binding"/>
    <property type="evidence" value="ECO:0007669"/>
    <property type="project" value="InterPro"/>
</dbReference>
<dbReference type="Pfam" id="PF24807">
    <property type="entry name" value="WD40_CDC20-Fz"/>
    <property type="match status" value="1"/>
</dbReference>
<evidence type="ECO:0000256" key="5">
    <source>
        <dbReference type="ARBA" id="ARBA00022776"/>
    </source>
</evidence>
<dbReference type="PANTHER" id="PTHR19918">
    <property type="entry name" value="CELL DIVISION CYCLE 20 CDC20 FIZZY -RELATED"/>
    <property type="match status" value="1"/>
</dbReference>
<dbReference type="Proteomes" id="UP001295684">
    <property type="component" value="Unassembled WGS sequence"/>
</dbReference>
<dbReference type="GO" id="GO:1905786">
    <property type="term" value="P:positive regulation of anaphase-promoting complex-dependent catabolic process"/>
    <property type="evidence" value="ECO:0007669"/>
    <property type="project" value="TreeGrafter"/>
</dbReference>
<dbReference type="PROSITE" id="PS00678">
    <property type="entry name" value="WD_REPEATS_1"/>
    <property type="match status" value="2"/>
</dbReference>
<dbReference type="InterPro" id="IPR033010">
    <property type="entry name" value="Cdc20/Fizzy"/>
</dbReference>
<dbReference type="InterPro" id="IPR019775">
    <property type="entry name" value="WD40_repeat_CS"/>
</dbReference>
<evidence type="ECO:0000313" key="11">
    <source>
        <dbReference type="Proteomes" id="UP001295684"/>
    </source>
</evidence>
<proteinExistence type="inferred from homology"/>
<gene>
    <name evidence="10" type="ORF">ECRASSUSDP1_LOCUS6240</name>
</gene>
<name>A0AAD1XBY2_EUPCR</name>
<feature type="repeat" description="WD" evidence="7">
    <location>
        <begin position="480"/>
        <end position="513"/>
    </location>
</feature>
<feature type="domain" description="CDC20/Fizzy WD40" evidence="9">
    <location>
        <begin position="214"/>
        <end position="511"/>
    </location>
</feature>
<keyword evidence="2 7" id="KW-0853">WD repeat</keyword>
<organism evidence="10 11">
    <name type="scientific">Euplotes crassus</name>
    <dbReference type="NCBI Taxonomy" id="5936"/>
    <lineage>
        <taxon>Eukaryota</taxon>
        <taxon>Sar</taxon>
        <taxon>Alveolata</taxon>
        <taxon>Ciliophora</taxon>
        <taxon>Intramacronucleata</taxon>
        <taxon>Spirotrichea</taxon>
        <taxon>Hypotrichia</taxon>
        <taxon>Euplotida</taxon>
        <taxon>Euplotidae</taxon>
        <taxon>Moneuplotes</taxon>
    </lineage>
</organism>
<protein>
    <recommendedName>
        <fullName evidence="9">CDC20/Fizzy WD40 domain-containing protein</fullName>
    </recommendedName>
</protein>
<keyword evidence="11" id="KW-1185">Reference proteome</keyword>
<dbReference type="InterPro" id="IPR056150">
    <property type="entry name" value="WD40_CDC20-Fz"/>
</dbReference>
<keyword evidence="6" id="KW-0131">Cell cycle</keyword>
<dbReference type="GO" id="GO:0051301">
    <property type="term" value="P:cell division"/>
    <property type="evidence" value="ECO:0007669"/>
    <property type="project" value="UniProtKB-KW"/>
</dbReference>
<accession>A0AAD1XBY2</accession>
<evidence type="ECO:0000256" key="2">
    <source>
        <dbReference type="ARBA" id="ARBA00022574"/>
    </source>
</evidence>
<evidence type="ECO:0000259" key="9">
    <source>
        <dbReference type="Pfam" id="PF24807"/>
    </source>
</evidence>
<dbReference type="SMART" id="SM00320">
    <property type="entry name" value="WD40"/>
    <property type="match status" value="6"/>
</dbReference>
<comment type="similarity">
    <text evidence="1">Belongs to the WD repeat CDC20/Fizzy family.</text>
</comment>
<dbReference type="GO" id="GO:0005680">
    <property type="term" value="C:anaphase-promoting complex"/>
    <property type="evidence" value="ECO:0007669"/>
    <property type="project" value="TreeGrafter"/>
</dbReference>
<dbReference type="PANTHER" id="PTHR19918:SF8">
    <property type="entry name" value="FI02843P"/>
    <property type="match status" value="1"/>
</dbReference>
<sequence length="538" mass="61464">MIKGKLPPVQEDSYLQFDENEEAKYQKFLSPLPKNRYESTNGKKLPRRSTLGIPNFNPNAETSPGGDRYIPRRRGQDSNIAMYEINHEDSPPLNIDRDNFDNSWEYEECKAEYTQKLEYEGVLKEAFFGTNSPEKENGEDYVDANILSSPQKAETKSNHPYKKKLLNFKTSKNNKENLQRGVRNKTLRLNDFRGHNMTAKPIEKITKIYPERVLDAPNMVDDFYLNLLDWSDENVIAIGLENCAYLMDVTSNSITGIKPNSRNNLITSLSWMNMRKDTLAIGLENGDIEIWDTNLVKRIRTLQGHVQRVSSLSWNNNILSTGSLDSSILNHDIRDKNHIIERFQYHTKEVCGLKWSFDGTQLASGSNDNTLCIWDINSHREPKHTFTSHRAAVKALAWSPLDKNLLASGGGTKDKSIKFWDTEEGTEICSLKTSAQICSLIWSKNSKEIISSHGYEKNELFVWKYLPHKPEMPVVKTAELSGHDSRVLHLAISPNGTTVASTAPDETLRFWKVFQSDEDCSLYSAYHNGNSLFRDVIR</sequence>
<evidence type="ECO:0000256" key="1">
    <source>
        <dbReference type="ARBA" id="ARBA00006445"/>
    </source>
</evidence>
<dbReference type="AlphaFoldDB" id="A0AAD1XBY2"/>
<dbReference type="CDD" id="cd00200">
    <property type="entry name" value="WD40"/>
    <property type="match status" value="1"/>
</dbReference>
<dbReference type="Gene3D" id="2.130.10.10">
    <property type="entry name" value="YVTN repeat-like/Quinoprotein amine dehydrogenase"/>
    <property type="match status" value="1"/>
</dbReference>
<dbReference type="GO" id="GO:1990757">
    <property type="term" value="F:ubiquitin ligase activator activity"/>
    <property type="evidence" value="ECO:0007669"/>
    <property type="project" value="TreeGrafter"/>
</dbReference>
<keyword evidence="3" id="KW-0132">Cell division</keyword>
<feature type="region of interest" description="Disordered" evidence="8">
    <location>
        <begin position="26"/>
        <end position="73"/>
    </location>
</feature>
<evidence type="ECO:0000256" key="7">
    <source>
        <dbReference type="PROSITE-ProRule" id="PRU00221"/>
    </source>
</evidence>
<dbReference type="GO" id="GO:0031145">
    <property type="term" value="P:anaphase-promoting complex-dependent catabolic process"/>
    <property type="evidence" value="ECO:0007669"/>
    <property type="project" value="TreeGrafter"/>
</dbReference>
<comment type="caution">
    <text evidence="10">The sequence shown here is derived from an EMBL/GenBank/DDBJ whole genome shotgun (WGS) entry which is preliminary data.</text>
</comment>
<keyword evidence="4" id="KW-0677">Repeat</keyword>
<reference evidence="10" key="1">
    <citation type="submission" date="2023-07" db="EMBL/GenBank/DDBJ databases">
        <authorList>
            <consortium name="AG Swart"/>
            <person name="Singh M."/>
            <person name="Singh A."/>
            <person name="Seah K."/>
            <person name="Emmerich C."/>
        </authorList>
    </citation>
    <scope>NUCLEOTIDE SEQUENCE</scope>
    <source>
        <strain evidence="10">DP1</strain>
    </source>
</reference>
<dbReference type="InterPro" id="IPR015943">
    <property type="entry name" value="WD40/YVTN_repeat-like_dom_sf"/>
</dbReference>
<evidence type="ECO:0000256" key="8">
    <source>
        <dbReference type="SAM" id="MobiDB-lite"/>
    </source>
</evidence>
<evidence type="ECO:0000256" key="3">
    <source>
        <dbReference type="ARBA" id="ARBA00022618"/>
    </source>
</evidence>
<dbReference type="InterPro" id="IPR001680">
    <property type="entry name" value="WD40_rpt"/>
</dbReference>